<dbReference type="Proteomes" id="UP000663792">
    <property type="component" value="Unassembled WGS sequence"/>
</dbReference>
<feature type="compositionally biased region" description="Low complexity" evidence="1">
    <location>
        <begin position="67"/>
        <end position="76"/>
    </location>
</feature>
<keyword evidence="3" id="KW-1185">Reference proteome</keyword>
<organism evidence="2 3">
    <name type="scientific">Nakamurella leprariae</name>
    <dbReference type="NCBI Taxonomy" id="2803911"/>
    <lineage>
        <taxon>Bacteria</taxon>
        <taxon>Bacillati</taxon>
        <taxon>Actinomycetota</taxon>
        <taxon>Actinomycetes</taxon>
        <taxon>Nakamurellales</taxon>
        <taxon>Nakamurellaceae</taxon>
        <taxon>Nakamurella</taxon>
    </lineage>
</organism>
<evidence type="ECO:0008006" key="4">
    <source>
        <dbReference type="Google" id="ProtNLM"/>
    </source>
</evidence>
<reference evidence="2" key="1">
    <citation type="submission" date="2021-01" db="EMBL/GenBank/DDBJ databases">
        <title>YIM 132084 draft genome.</title>
        <authorList>
            <person name="An D."/>
        </authorList>
    </citation>
    <scope>NUCLEOTIDE SEQUENCE</scope>
    <source>
        <strain evidence="2">YIM 132084</strain>
    </source>
</reference>
<dbReference type="RefSeq" id="WP_205261320.1">
    <property type="nucleotide sequence ID" value="NZ_JAERWK010000017.1"/>
</dbReference>
<sequence length="294" mass="31446">MPLAAADAGIFALDEIVLHGWELAVATGQPDTADPGAVRACADFLVDQPRAPQLLGPVVPGPGGRSGARSAQRPGRPGSGPATAAELTTPGPCWPGAGAACEGDRVSSQDRRIYVLVDGENIDATLGVTILGRRPQSDERPRWERLLQWAQQHWGGTPSGLFFLNVPNRSIPGPFVQALVGAGYTPIPLAGPSTVKVVDVAIQRTLDALNDRDGDILLVSHDKDFIPNLRPLVDGVRRIGLAGFTEHMAGAYSELTEQGMEMIDLEDDIAAFNQRLPRIRVIELDAFDPETFLR</sequence>
<dbReference type="EMBL" id="JAERWK010000017">
    <property type="protein sequence ID" value="MBM9468358.1"/>
    <property type="molecule type" value="Genomic_DNA"/>
</dbReference>
<dbReference type="Gene3D" id="3.40.50.1010">
    <property type="entry name" value="5'-nuclease"/>
    <property type="match status" value="1"/>
</dbReference>
<evidence type="ECO:0000256" key="1">
    <source>
        <dbReference type="SAM" id="MobiDB-lite"/>
    </source>
</evidence>
<dbReference type="AlphaFoldDB" id="A0A938YEY7"/>
<gene>
    <name evidence="2" type="ORF">JL106_13830</name>
</gene>
<comment type="caution">
    <text evidence="2">The sequence shown here is derived from an EMBL/GenBank/DDBJ whole genome shotgun (WGS) entry which is preliminary data.</text>
</comment>
<feature type="region of interest" description="Disordered" evidence="1">
    <location>
        <begin position="52"/>
        <end position="91"/>
    </location>
</feature>
<accession>A0A938YEY7</accession>
<proteinExistence type="predicted"/>
<protein>
    <recommendedName>
        <fullName evidence="4">NYN domain-containing protein</fullName>
    </recommendedName>
</protein>
<name>A0A938YEY7_9ACTN</name>
<evidence type="ECO:0000313" key="2">
    <source>
        <dbReference type="EMBL" id="MBM9468358.1"/>
    </source>
</evidence>
<evidence type="ECO:0000313" key="3">
    <source>
        <dbReference type="Proteomes" id="UP000663792"/>
    </source>
</evidence>